<dbReference type="EMBL" id="BMJJ01000024">
    <property type="protein sequence ID" value="GGD43909.1"/>
    <property type="molecule type" value="Genomic_DNA"/>
</dbReference>
<accession>A0A916YGI9</accession>
<evidence type="ECO:0000313" key="2">
    <source>
        <dbReference type="Proteomes" id="UP000613160"/>
    </source>
</evidence>
<organism evidence="1 2">
    <name type="scientific">Aureimonas glaciei</name>
    <dbReference type="NCBI Taxonomy" id="1776957"/>
    <lineage>
        <taxon>Bacteria</taxon>
        <taxon>Pseudomonadati</taxon>
        <taxon>Pseudomonadota</taxon>
        <taxon>Alphaproteobacteria</taxon>
        <taxon>Hyphomicrobiales</taxon>
        <taxon>Aurantimonadaceae</taxon>
        <taxon>Aureimonas</taxon>
    </lineage>
</organism>
<dbReference type="InterPro" id="IPR023214">
    <property type="entry name" value="HAD_sf"/>
</dbReference>
<reference evidence="1" key="2">
    <citation type="submission" date="2020-09" db="EMBL/GenBank/DDBJ databases">
        <authorList>
            <person name="Sun Q."/>
            <person name="Zhou Y."/>
        </authorList>
    </citation>
    <scope>NUCLEOTIDE SEQUENCE</scope>
    <source>
        <strain evidence="1">CGMCC 1.15493</strain>
    </source>
</reference>
<dbReference type="Gene3D" id="3.40.50.1000">
    <property type="entry name" value="HAD superfamily/HAD-like"/>
    <property type="match status" value="1"/>
</dbReference>
<dbReference type="InterPro" id="IPR036412">
    <property type="entry name" value="HAD-like_sf"/>
</dbReference>
<reference evidence="1" key="1">
    <citation type="journal article" date="2014" name="Int. J. Syst. Evol. Microbiol.">
        <title>Complete genome sequence of Corynebacterium casei LMG S-19264T (=DSM 44701T), isolated from a smear-ripened cheese.</title>
        <authorList>
            <consortium name="US DOE Joint Genome Institute (JGI-PGF)"/>
            <person name="Walter F."/>
            <person name="Albersmeier A."/>
            <person name="Kalinowski J."/>
            <person name="Ruckert C."/>
        </authorList>
    </citation>
    <scope>NUCLEOTIDE SEQUENCE</scope>
    <source>
        <strain evidence="1">CGMCC 1.15493</strain>
    </source>
</reference>
<sequence length="333" mass="37111">MHKKLVAIDFDGVLHSYTTPWSDATTISDGPTPGAMAFLYDLHADGRFDTVIVSSRCKEEEGRRAILYWLHQNLGRAFGEDMRADIMEPIQIVAHRPPAHVTIDDRGLTFNGMWPDLDHIAAFKPWNKLPKKQRPSLESLAALGERITAEKSRPLEERVEILRAAIEGLPAHWRQWQWEADPKAYFGEKFVSVLGDNGKGRGRQAIATVQACSAPYFGTLAEFIAAANPDTIRMLLDERDRGENIVVPECANCILVTEEHIDMAVAEALEDHPEWGGLGNAETIARTAIAKLMLKPAEELAGEQIPERARRYMQQETADPETVAKILAAGREV</sequence>
<name>A0A916YGI9_9HYPH</name>
<dbReference type="Proteomes" id="UP000613160">
    <property type="component" value="Unassembled WGS sequence"/>
</dbReference>
<keyword evidence="2" id="KW-1185">Reference proteome</keyword>
<protein>
    <submittedName>
        <fullName evidence="1">Uncharacterized protein</fullName>
    </submittedName>
</protein>
<comment type="caution">
    <text evidence="1">The sequence shown here is derived from an EMBL/GenBank/DDBJ whole genome shotgun (WGS) entry which is preliminary data.</text>
</comment>
<dbReference type="SUPFAM" id="SSF56784">
    <property type="entry name" value="HAD-like"/>
    <property type="match status" value="1"/>
</dbReference>
<evidence type="ECO:0000313" key="1">
    <source>
        <dbReference type="EMBL" id="GGD43909.1"/>
    </source>
</evidence>
<proteinExistence type="predicted"/>
<gene>
    <name evidence="1" type="ORF">GCM10011335_53180</name>
</gene>
<dbReference type="AlphaFoldDB" id="A0A916YGI9"/>